<dbReference type="Proteomes" id="UP000184612">
    <property type="component" value="Unassembled WGS sequence"/>
</dbReference>
<keyword evidence="1" id="KW-0472">Membrane</keyword>
<evidence type="ECO:0000313" key="3">
    <source>
        <dbReference type="Proteomes" id="UP000184612"/>
    </source>
</evidence>
<keyword evidence="3" id="KW-1185">Reference proteome</keyword>
<name>A0A1M7Y4B9_9FIRM</name>
<keyword evidence="1" id="KW-1133">Transmembrane helix</keyword>
<evidence type="ECO:0000256" key="1">
    <source>
        <dbReference type="SAM" id="Phobius"/>
    </source>
</evidence>
<evidence type="ECO:0000313" key="2">
    <source>
        <dbReference type="EMBL" id="SHO47077.1"/>
    </source>
</evidence>
<feature type="transmembrane region" description="Helical" evidence="1">
    <location>
        <begin position="38"/>
        <end position="57"/>
    </location>
</feature>
<dbReference type="RefSeq" id="WP_073588117.1">
    <property type="nucleotide sequence ID" value="NZ_FRFD01000004.1"/>
</dbReference>
<dbReference type="AlphaFoldDB" id="A0A1M7Y4B9"/>
<reference evidence="2 3" key="1">
    <citation type="submission" date="2016-12" db="EMBL/GenBank/DDBJ databases">
        <authorList>
            <person name="Song W.-J."/>
            <person name="Kurnit D.M."/>
        </authorList>
    </citation>
    <scope>NUCLEOTIDE SEQUENCE [LARGE SCALE GENOMIC DNA]</scope>
    <source>
        <strain evidence="2 3">DSM 12503</strain>
    </source>
</reference>
<evidence type="ECO:0008006" key="4">
    <source>
        <dbReference type="Google" id="ProtNLM"/>
    </source>
</evidence>
<keyword evidence="1" id="KW-0812">Transmembrane</keyword>
<gene>
    <name evidence="2" type="ORF">SAMN02745217_01389</name>
</gene>
<proteinExistence type="predicted"/>
<sequence>MRDKFRQFMVGRYGIDNLGQFMIWAGIIALLLSNVIRSSLLSAISVFILIVCYVRMFSRNVGKRYAENQKFLVIKSRFLGFFKMDKATRERNKKYHIYRCPTCKQKIRVPKGKGKICITCPKCHAEFIRKS</sequence>
<dbReference type="STRING" id="1121345.SAMN02745217_01389"/>
<organism evidence="2 3">
    <name type="scientific">Anaerocolumna xylanovorans DSM 12503</name>
    <dbReference type="NCBI Taxonomy" id="1121345"/>
    <lineage>
        <taxon>Bacteria</taxon>
        <taxon>Bacillati</taxon>
        <taxon>Bacillota</taxon>
        <taxon>Clostridia</taxon>
        <taxon>Lachnospirales</taxon>
        <taxon>Lachnospiraceae</taxon>
        <taxon>Anaerocolumna</taxon>
    </lineage>
</organism>
<feature type="transmembrane region" description="Helical" evidence="1">
    <location>
        <begin position="12"/>
        <end position="32"/>
    </location>
</feature>
<accession>A0A1M7Y4B9</accession>
<protein>
    <recommendedName>
        <fullName evidence="4">Zn-finger containing protein</fullName>
    </recommendedName>
</protein>
<dbReference type="EMBL" id="FRFD01000004">
    <property type="protein sequence ID" value="SHO47077.1"/>
    <property type="molecule type" value="Genomic_DNA"/>
</dbReference>